<dbReference type="Gene3D" id="3.40.50.280">
    <property type="entry name" value="Cobalamin-binding domain"/>
    <property type="match status" value="1"/>
</dbReference>
<dbReference type="InterPro" id="IPR006098">
    <property type="entry name" value="MMCoA_mutase_a_cat"/>
</dbReference>
<evidence type="ECO:0000259" key="8">
    <source>
        <dbReference type="PROSITE" id="PS51332"/>
    </source>
</evidence>
<accession>A0A1Q9LGT4</accession>
<evidence type="ECO:0000256" key="5">
    <source>
        <dbReference type="ARBA" id="ARBA00022723"/>
    </source>
</evidence>
<dbReference type="SUPFAM" id="SSF51703">
    <property type="entry name" value="Cobalamin (vitamin B12)-dependent enzymes"/>
    <property type="match status" value="1"/>
</dbReference>
<keyword evidence="10" id="KW-1185">Reference proteome</keyword>
<keyword evidence="6" id="KW-0413">Isomerase</keyword>
<dbReference type="GO" id="GO:0004494">
    <property type="term" value="F:methylmalonyl-CoA mutase activity"/>
    <property type="evidence" value="ECO:0007669"/>
    <property type="project" value="UniProtKB-EC"/>
</dbReference>
<evidence type="ECO:0000256" key="3">
    <source>
        <dbReference type="ARBA" id="ARBA00011870"/>
    </source>
</evidence>
<feature type="domain" description="B12-binding" evidence="8">
    <location>
        <begin position="525"/>
        <end position="654"/>
    </location>
</feature>
<dbReference type="GO" id="GO:0031419">
    <property type="term" value="F:cobalamin binding"/>
    <property type="evidence" value="ECO:0007669"/>
    <property type="project" value="UniProtKB-KW"/>
</dbReference>
<dbReference type="AlphaFoldDB" id="A0A1Q9LGT4"/>
<evidence type="ECO:0000256" key="6">
    <source>
        <dbReference type="ARBA" id="ARBA00023235"/>
    </source>
</evidence>
<reference evidence="9 10" key="1">
    <citation type="submission" date="2016-10" db="EMBL/GenBank/DDBJ databases">
        <title>The Draft Genome Sequence of Actinokineospora bangkokensis 44EHWT reveals the biosynthetic pathway of antifungal compounds Thailandins with unusual extender unit butylmalonyl-CoA.</title>
        <authorList>
            <person name="Greule A."/>
            <person name="Intra B."/>
            <person name="Flemming S."/>
            <person name="Rommel M.G."/>
            <person name="Panbangred W."/>
            <person name="Bechthold A."/>
        </authorList>
    </citation>
    <scope>NUCLEOTIDE SEQUENCE [LARGE SCALE GENOMIC DNA]</scope>
    <source>
        <strain evidence="9 10">44EHW</strain>
    </source>
</reference>
<evidence type="ECO:0000313" key="10">
    <source>
        <dbReference type="Proteomes" id="UP000186040"/>
    </source>
</evidence>
<dbReference type="PANTHER" id="PTHR48101">
    <property type="entry name" value="METHYLMALONYL-COA MUTASE, MITOCHONDRIAL-RELATED"/>
    <property type="match status" value="1"/>
</dbReference>
<dbReference type="Pfam" id="PF02310">
    <property type="entry name" value="B12-binding"/>
    <property type="match status" value="1"/>
</dbReference>
<comment type="subunit">
    <text evidence="3">Heterodimer of an alpha and a beta chain.</text>
</comment>
<dbReference type="InterPro" id="IPR006099">
    <property type="entry name" value="MeMalonylCoA_mutase_a/b_cat"/>
</dbReference>
<dbReference type="InterPro" id="IPR016176">
    <property type="entry name" value="Cbl-dep_enz_cat"/>
</dbReference>
<comment type="cofactor">
    <cofactor evidence="1">
        <name>adenosylcob(III)alamin</name>
        <dbReference type="ChEBI" id="CHEBI:18408"/>
    </cofactor>
</comment>
<dbReference type="InterPro" id="IPR036724">
    <property type="entry name" value="Cobalamin-bd_sf"/>
</dbReference>
<sequence length="658" mass="71082">MRTYAGHSSAAKSNELYRRNLAKGQTGLSVAFDLPTQTGYDPDHELAKGEVGKVGVPVSHIGDMRTLFDQIPLGGANTSMTINATAMWLLSLYVTVAQEQADAEGTDWHEVVGRLAGTTQNDIIKEYLSRGTYVFPPGPSLRLITDMVAYTVQNVPKWNPINICSYHLQEVGATPVQEVAYAMCTAIAVLDAVKNSGQVPEEKFGDVVARISFFVNAGVRFVEEMCKMRAFTELWDEITRDRYGIEDPKHRRFRYGVQVNSLGLTEAQPENNVQRIVLEMLAVSLSRKARARAIQLPAWNEALGLPRPWDQQWALRMQQVLAYETDLLEYEDIFDGSPVIEAKVNSILEGARAEIDRVQAMGGAVAAVESGYMKTQMVGSLADHRRRIEAGEQVIVGVNKFDTTEPSPLQAEGAKAIETVDPVAEQEAVDAIKRWRAGRDATTVEDALTGLRDAAKTDANLMEATITCAKAGVTTGEWAQALREVFGEYRAPTGVSGASATGEAGAALGAVRDRVKQTGEELGERLRMLVGKPGLDGHSNGAEQIAVRARDTGFEVVYQGIRLTADQIVAAAVQEGVHVVGLSILSGSHLDAVPAVVEGLRAAGAGDIPVVVGGIIPPDDAAVLTAKGVARVFTPKDYEMTQIMNEIVDVIREANDLA</sequence>
<organism evidence="9 10">
    <name type="scientific">Actinokineospora bangkokensis</name>
    <dbReference type="NCBI Taxonomy" id="1193682"/>
    <lineage>
        <taxon>Bacteria</taxon>
        <taxon>Bacillati</taxon>
        <taxon>Actinomycetota</taxon>
        <taxon>Actinomycetes</taxon>
        <taxon>Pseudonocardiales</taxon>
        <taxon>Pseudonocardiaceae</taxon>
        <taxon>Actinokineospora</taxon>
    </lineage>
</organism>
<gene>
    <name evidence="9" type="ORF">BJP25_26525</name>
</gene>
<dbReference type="PROSITE" id="PS51332">
    <property type="entry name" value="B12_BINDING"/>
    <property type="match status" value="1"/>
</dbReference>
<dbReference type="STRING" id="1193682.BJP25_26525"/>
<dbReference type="Gene3D" id="3.20.20.240">
    <property type="entry name" value="Methylmalonyl-CoA mutase"/>
    <property type="match status" value="1"/>
</dbReference>
<dbReference type="InterPro" id="IPR006158">
    <property type="entry name" value="Cobalamin-bd"/>
</dbReference>
<dbReference type="Proteomes" id="UP000186040">
    <property type="component" value="Unassembled WGS sequence"/>
</dbReference>
<dbReference type="Pfam" id="PF01642">
    <property type="entry name" value="MM_CoA_mutase"/>
    <property type="match status" value="1"/>
</dbReference>
<evidence type="ECO:0000256" key="2">
    <source>
        <dbReference type="ARBA" id="ARBA00008465"/>
    </source>
</evidence>
<dbReference type="InterPro" id="IPR006159">
    <property type="entry name" value="Acid_CoA_mut_C"/>
</dbReference>
<comment type="caution">
    <text evidence="9">The sequence shown here is derived from an EMBL/GenBank/DDBJ whole genome shotgun (WGS) entry which is preliminary data.</text>
</comment>
<name>A0A1Q9LGT4_9PSEU</name>
<proteinExistence type="inferred from homology"/>
<dbReference type="PANTHER" id="PTHR48101:SF3">
    <property type="entry name" value="COENZYME B12-DEPENDENT MUTASE"/>
    <property type="match status" value="1"/>
</dbReference>
<keyword evidence="5" id="KW-0479">Metal-binding</keyword>
<dbReference type="GO" id="GO:0046872">
    <property type="term" value="F:metal ion binding"/>
    <property type="evidence" value="ECO:0007669"/>
    <property type="project" value="UniProtKB-KW"/>
</dbReference>
<dbReference type="EMBL" id="MKQR01000025">
    <property type="protein sequence ID" value="OLR91233.1"/>
    <property type="molecule type" value="Genomic_DNA"/>
</dbReference>
<dbReference type="NCBIfam" id="TIGR00641">
    <property type="entry name" value="acid_CoA_mut_N"/>
    <property type="match status" value="1"/>
</dbReference>
<comment type="similarity">
    <text evidence="2">Belongs to the methylmalonyl-CoA mutase family.</text>
</comment>
<dbReference type="SUPFAM" id="SSF52242">
    <property type="entry name" value="Cobalamin (vitamin B12)-binding domain"/>
    <property type="match status" value="1"/>
</dbReference>
<evidence type="ECO:0000313" key="9">
    <source>
        <dbReference type="EMBL" id="OLR91233.1"/>
    </source>
</evidence>
<dbReference type="CDD" id="cd02071">
    <property type="entry name" value="MM_CoA_mut_B12_BD"/>
    <property type="match status" value="1"/>
</dbReference>
<evidence type="ECO:0000256" key="4">
    <source>
        <dbReference type="ARBA" id="ARBA00022628"/>
    </source>
</evidence>
<protein>
    <submittedName>
        <fullName evidence="9">Protein meaA</fullName>
    </submittedName>
</protein>
<keyword evidence="7" id="KW-0170">Cobalt</keyword>
<evidence type="ECO:0000256" key="1">
    <source>
        <dbReference type="ARBA" id="ARBA00001922"/>
    </source>
</evidence>
<keyword evidence="4" id="KW-0846">Cobalamin</keyword>
<evidence type="ECO:0000256" key="7">
    <source>
        <dbReference type="ARBA" id="ARBA00023285"/>
    </source>
</evidence>
<dbReference type="NCBIfam" id="TIGR00640">
    <property type="entry name" value="acid_CoA_mut_C"/>
    <property type="match status" value="1"/>
</dbReference>